<evidence type="ECO:0000313" key="2">
    <source>
        <dbReference type="EMBL" id="CAI3930717.1"/>
    </source>
</evidence>
<evidence type="ECO:0000259" key="1">
    <source>
        <dbReference type="Pfam" id="PF01755"/>
    </source>
</evidence>
<organism evidence="2 3">
    <name type="scientific">Commensalibacter papalotli</name>
    <name type="common">ex Botero et al. 2024</name>
    <dbReference type="NCBI Taxonomy" id="2972766"/>
    <lineage>
        <taxon>Bacteria</taxon>
        <taxon>Pseudomonadati</taxon>
        <taxon>Pseudomonadota</taxon>
        <taxon>Alphaproteobacteria</taxon>
        <taxon>Acetobacterales</taxon>
        <taxon>Acetobacteraceae</taxon>
    </lineage>
</organism>
<feature type="domain" description="Glycosyl transferase family 25" evidence="1">
    <location>
        <begin position="18"/>
        <end position="197"/>
    </location>
</feature>
<name>A0ABN8W3R4_9PROT</name>
<reference evidence="2" key="1">
    <citation type="submission" date="2022-10" db="EMBL/GenBank/DDBJ databases">
        <authorList>
            <person name="Botero Cardona J."/>
        </authorList>
    </citation>
    <scope>NUCLEOTIDE SEQUENCE</scope>
    <source>
        <strain evidence="2">R-83534</strain>
    </source>
</reference>
<sequence>MNYFVIYSDQSSQELISFKKNNQHLTVEISPIKANSSNLELREELLKDHLITQNNKYDMANLALTKAHISLWKQAVQNQSSITVFESNIITHKNFLNYQEISLSAQQDYDLMIWGYNLNWNPCIELMPCLPKAIYTFPGYNKEEFKKENNDLIDIPTYQSSDLKTIQTLKIFSFAGLGCYTISAKGAEALLQKVTPIGNEPAPSYQNDPHGSNFYVFKPIPNRENISLDIEVNRYLEKLNTYMTIPMLAVISTNTN</sequence>
<evidence type="ECO:0000313" key="3">
    <source>
        <dbReference type="Proteomes" id="UP001154272"/>
    </source>
</evidence>
<proteinExistence type="predicted"/>
<keyword evidence="3" id="KW-1185">Reference proteome</keyword>
<protein>
    <recommendedName>
        <fullName evidence="1">Glycosyl transferase family 25 domain-containing protein</fullName>
    </recommendedName>
</protein>
<gene>
    <name evidence="2" type="ORF">R83534S58_LOCUS517</name>
</gene>
<dbReference type="EMBL" id="CAMXCH010000001">
    <property type="protein sequence ID" value="CAI3930717.1"/>
    <property type="molecule type" value="Genomic_DNA"/>
</dbReference>
<dbReference type="RefSeq" id="WP_282023352.1">
    <property type="nucleotide sequence ID" value="NZ_CAMXCH010000001.1"/>
</dbReference>
<dbReference type="Pfam" id="PF01755">
    <property type="entry name" value="Glyco_transf_25"/>
    <property type="match status" value="1"/>
</dbReference>
<dbReference type="InterPro" id="IPR002654">
    <property type="entry name" value="Glyco_trans_25"/>
</dbReference>
<accession>A0ABN8W3R4</accession>
<dbReference type="Proteomes" id="UP001154272">
    <property type="component" value="Unassembled WGS sequence"/>
</dbReference>
<comment type="caution">
    <text evidence="2">The sequence shown here is derived from an EMBL/GenBank/DDBJ whole genome shotgun (WGS) entry which is preliminary data.</text>
</comment>